<dbReference type="Proteomes" id="UP001549110">
    <property type="component" value="Unassembled WGS sequence"/>
</dbReference>
<evidence type="ECO:0000256" key="1">
    <source>
        <dbReference type="SAM" id="SignalP"/>
    </source>
</evidence>
<reference evidence="2 3" key="1">
    <citation type="submission" date="2024-06" db="EMBL/GenBank/DDBJ databases">
        <title>Genomic Encyclopedia of Type Strains, Phase IV (KMG-IV): sequencing the most valuable type-strain genomes for metagenomic binning, comparative biology and taxonomic classification.</title>
        <authorList>
            <person name="Goeker M."/>
        </authorList>
    </citation>
    <scope>NUCLEOTIDE SEQUENCE [LARGE SCALE GENOMIC DNA]</scope>
    <source>
        <strain evidence="2 3">DSM 17809</strain>
    </source>
</reference>
<gene>
    <name evidence="2" type="ORF">ABID41_001264</name>
</gene>
<feature type="chain" id="PRO_5045059978" description="Lipoprotein" evidence="1">
    <location>
        <begin position="21"/>
        <end position="136"/>
    </location>
</feature>
<dbReference type="PROSITE" id="PS51257">
    <property type="entry name" value="PROKAR_LIPOPROTEIN"/>
    <property type="match status" value="1"/>
</dbReference>
<dbReference type="Pfam" id="PF20101">
    <property type="entry name" value="DUF6491"/>
    <property type="match status" value="1"/>
</dbReference>
<name>A0ABV2EGM5_9CAUL</name>
<evidence type="ECO:0000313" key="3">
    <source>
        <dbReference type="Proteomes" id="UP001549110"/>
    </source>
</evidence>
<accession>A0ABV2EGM5</accession>
<keyword evidence="3" id="KW-1185">Reference proteome</keyword>
<comment type="caution">
    <text evidence="2">The sequence shown here is derived from an EMBL/GenBank/DDBJ whole genome shotgun (WGS) entry which is preliminary data.</text>
</comment>
<keyword evidence="1" id="KW-0732">Signal</keyword>
<protein>
    <recommendedName>
        <fullName evidence="4">Lipoprotein</fullName>
    </recommendedName>
</protein>
<evidence type="ECO:0008006" key="4">
    <source>
        <dbReference type="Google" id="ProtNLM"/>
    </source>
</evidence>
<sequence>MIRASLGAGCAALLLLAACATRDTDGRQSAAGDNARRQCFWAQSVSGFSAIDDQTVIVTVGVNNAFRLDLFSRCPDVDWNQRIALVSRGGSSICSGLDATIITRGPGGMQQRCQVRTVTKLTPEEAAALRARPRSR</sequence>
<evidence type="ECO:0000313" key="2">
    <source>
        <dbReference type="EMBL" id="MET3526169.1"/>
    </source>
</evidence>
<dbReference type="EMBL" id="JBEPLU010000001">
    <property type="protein sequence ID" value="MET3526169.1"/>
    <property type="molecule type" value="Genomic_DNA"/>
</dbReference>
<feature type="signal peptide" evidence="1">
    <location>
        <begin position="1"/>
        <end position="20"/>
    </location>
</feature>
<organism evidence="2 3">
    <name type="scientific">Phenylobacterium koreense</name>
    <dbReference type="NCBI Taxonomy" id="266125"/>
    <lineage>
        <taxon>Bacteria</taxon>
        <taxon>Pseudomonadati</taxon>
        <taxon>Pseudomonadota</taxon>
        <taxon>Alphaproteobacteria</taxon>
        <taxon>Caulobacterales</taxon>
        <taxon>Caulobacteraceae</taxon>
        <taxon>Phenylobacterium</taxon>
    </lineage>
</organism>
<proteinExistence type="predicted"/>
<dbReference type="InterPro" id="IPR045500">
    <property type="entry name" value="DUF6491"/>
</dbReference>
<dbReference type="RefSeq" id="WP_331932781.1">
    <property type="nucleotide sequence ID" value="NZ_JBEPLU010000001.1"/>
</dbReference>